<dbReference type="GeneTree" id="ENSGT01140000282569"/>
<dbReference type="FunFam" id="3.10.20.370:FF:000001">
    <property type="entry name" value="Retrovirus-related Pol polyprotein from transposon 17.6-like protein"/>
    <property type="match status" value="1"/>
</dbReference>
<dbReference type="Ensembl" id="ENSTRUT00000069301.1">
    <property type="protein sequence ID" value="ENSTRUP00000063532.1"/>
    <property type="gene ID" value="ENSTRUG00000031077.1"/>
</dbReference>
<sequence length="201" mass="23171">MMNKCEFGVKSLTFVGDVVSEEGVKPDPRKTSAINNMERPTNKDEVRRFLGMVTYLAKFVPQLSTQSAPLRSLLEQKIEWVWSHEQEQCFLKLKEILTQAPVLRFYDPEKSTRISADASQYGLGAVLLQQHEEQWLPVAYASRALTSAESRYAQIEKELLASLYACERFHQYFYSRGRDGIEGYALQFYLIQYSTKYNSAV</sequence>
<dbReference type="Pfam" id="PF17919">
    <property type="entry name" value="RT_RNaseH_2"/>
    <property type="match status" value="1"/>
</dbReference>
<evidence type="ECO:0000313" key="3">
    <source>
        <dbReference type="Proteomes" id="UP000005226"/>
    </source>
</evidence>
<dbReference type="Gene3D" id="3.30.70.270">
    <property type="match status" value="1"/>
</dbReference>
<reference evidence="2" key="2">
    <citation type="submission" date="2025-08" db="UniProtKB">
        <authorList>
            <consortium name="Ensembl"/>
        </authorList>
    </citation>
    <scope>IDENTIFICATION</scope>
</reference>
<dbReference type="Proteomes" id="UP000005226">
    <property type="component" value="Unplaced"/>
</dbReference>
<protein>
    <recommendedName>
        <fullName evidence="1">Reverse transcriptase/retrotransposon-derived protein RNase H-like domain-containing protein</fullName>
    </recommendedName>
</protein>
<proteinExistence type="predicted"/>
<feature type="domain" description="Reverse transcriptase/retrotransposon-derived protein RNase H-like" evidence="1">
    <location>
        <begin position="82"/>
        <end position="176"/>
    </location>
</feature>
<dbReference type="InterPro" id="IPR041577">
    <property type="entry name" value="RT_RNaseH_2"/>
</dbReference>
<accession>A0A674MPW9</accession>
<dbReference type="PANTHER" id="PTHR37984:SF8">
    <property type="entry name" value="CCHC-TYPE DOMAIN-CONTAINING PROTEIN"/>
    <property type="match status" value="1"/>
</dbReference>
<dbReference type="InParanoid" id="A0A674MPW9"/>
<evidence type="ECO:0000259" key="1">
    <source>
        <dbReference type="Pfam" id="PF17919"/>
    </source>
</evidence>
<evidence type="ECO:0000313" key="2">
    <source>
        <dbReference type="Ensembl" id="ENSTRUP00000063532.1"/>
    </source>
</evidence>
<dbReference type="InterPro" id="IPR043128">
    <property type="entry name" value="Rev_trsase/Diguanyl_cyclase"/>
</dbReference>
<dbReference type="SUPFAM" id="SSF56672">
    <property type="entry name" value="DNA/RNA polymerases"/>
    <property type="match status" value="1"/>
</dbReference>
<reference evidence="2" key="3">
    <citation type="submission" date="2025-09" db="UniProtKB">
        <authorList>
            <consortium name="Ensembl"/>
        </authorList>
    </citation>
    <scope>IDENTIFICATION</scope>
</reference>
<dbReference type="InterPro" id="IPR050951">
    <property type="entry name" value="Retrovirus_Pol_polyprotein"/>
</dbReference>
<keyword evidence="3" id="KW-1185">Reference proteome</keyword>
<dbReference type="PANTHER" id="PTHR37984">
    <property type="entry name" value="PROTEIN CBG26694"/>
    <property type="match status" value="1"/>
</dbReference>
<name>A0A674MPW9_TAKRU</name>
<dbReference type="OMA" id="FVWTDRH"/>
<dbReference type="InterPro" id="IPR043502">
    <property type="entry name" value="DNA/RNA_pol_sf"/>
</dbReference>
<organism evidence="2 3">
    <name type="scientific">Takifugu rubripes</name>
    <name type="common">Japanese pufferfish</name>
    <name type="synonym">Fugu rubripes</name>
    <dbReference type="NCBI Taxonomy" id="31033"/>
    <lineage>
        <taxon>Eukaryota</taxon>
        <taxon>Metazoa</taxon>
        <taxon>Chordata</taxon>
        <taxon>Craniata</taxon>
        <taxon>Vertebrata</taxon>
        <taxon>Euteleostomi</taxon>
        <taxon>Actinopterygii</taxon>
        <taxon>Neopterygii</taxon>
        <taxon>Teleostei</taxon>
        <taxon>Neoteleostei</taxon>
        <taxon>Acanthomorphata</taxon>
        <taxon>Eupercaria</taxon>
        <taxon>Tetraodontiformes</taxon>
        <taxon>Tetradontoidea</taxon>
        <taxon>Tetraodontidae</taxon>
        <taxon>Takifugu</taxon>
    </lineage>
</organism>
<dbReference type="AlphaFoldDB" id="A0A674MPW9"/>
<reference evidence="2" key="1">
    <citation type="journal article" date="2011" name="Genome Biol. Evol.">
        <title>Integration of the genetic map and genome assembly of fugu facilitates insights into distinct features of genome evolution in teleosts and mammals.</title>
        <authorList>
            <person name="Kai W."/>
            <person name="Kikuchi K."/>
            <person name="Tohari S."/>
            <person name="Chew A.K."/>
            <person name="Tay A."/>
            <person name="Fujiwara A."/>
            <person name="Hosoya S."/>
            <person name="Suetake H."/>
            <person name="Naruse K."/>
            <person name="Brenner S."/>
            <person name="Suzuki Y."/>
            <person name="Venkatesh B."/>
        </authorList>
    </citation>
    <scope>NUCLEOTIDE SEQUENCE [LARGE SCALE GENOMIC DNA]</scope>
</reference>
<dbReference type="FunFam" id="3.30.70.270:FF:000026">
    <property type="entry name" value="Transposon Ty3-G Gag-Pol polyprotein"/>
    <property type="match status" value="1"/>
</dbReference>